<dbReference type="PANTHER" id="PTHR24373">
    <property type="entry name" value="SLIT RELATED LEUCINE-RICH REPEAT NEURONAL PROTEIN"/>
    <property type="match status" value="1"/>
</dbReference>
<name>A0A9Q1BDJ0_HOLLE</name>
<dbReference type="Proteomes" id="UP001152320">
    <property type="component" value="Chromosome 20"/>
</dbReference>
<evidence type="ECO:0000313" key="4">
    <source>
        <dbReference type="EMBL" id="KAJ8022715.1"/>
    </source>
</evidence>
<dbReference type="AlphaFoldDB" id="A0A9Q1BDJ0"/>
<keyword evidence="4" id="KW-0812">Transmembrane</keyword>
<comment type="caution">
    <text evidence="4">The sequence shown here is derived from an EMBL/GenBank/DDBJ whole genome shotgun (WGS) entry which is preliminary data.</text>
</comment>
<proteinExistence type="predicted"/>
<dbReference type="PROSITE" id="PS51450">
    <property type="entry name" value="LRR"/>
    <property type="match status" value="1"/>
</dbReference>
<dbReference type="GO" id="GO:0005615">
    <property type="term" value="C:extracellular space"/>
    <property type="evidence" value="ECO:0007669"/>
    <property type="project" value="TreeGrafter"/>
</dbReference>
<evidence type="ECO:0000256" key="2">
    <source>
        <dbReference type="ARBA" id="ARBA00022729"/>
    </source>
</evidence>
<evidence type="ECO:0000256" key="1">
    <source>
        <dbReference type="ARBA" id="ARBA00022614"/>
    </source>
</evidence>
<dbReference type="Pfam" id="PF13855">
    <property type="entry name" value="LRR_8"/>
    <property type="match status" value="2"/>
</dbReference>
<gene>
    <name evidence="4" type="ORF">HOLleu_37693</name>
</gene>
<accession>A0A9Q1BDJ0</accession>
<dbReference type="SMART" id="SM00365">
    <property type="entry name" value="LRR_SD22"/>
    <property type="match status" value="2"/>
</dbReference>
<dbReference type="PANTHER" id="PTHR24373:SF370">
    <property type="entry name" value="FISH-LIPS, ISOFORM E"/>
    <property type="match status" value="1"/>
</dbReference>
<dbReference type="InterPro" id="IPR001611">
    <property type="entry name" value="Leu-rich_rpt"/>
</dbReference>
<organism evidence="4 5">
    <name type="scientific">Holothuria leucospilota</name>
    <name type="common">Black long sea cucumber</name>
    <name type="synonym">Mertensiothuria leucospilota</name>
    <dbReference type="NCBI Taxonomy" id="206669"/>
    <lineage>
        <taxon>Eukaryota</taxon>
        <taxon>Metazoa</taxon>
        <taxon>Echinodermata</taxon>
        <taxon>Eleutherozoa</taxon>
        <taxon>Echinozoa</taxon>
        <taxon>Holothuroidea</taxon>
        <taxon>Aspidochirotacea</taxon>
        <taxon>Aspidochirotida</taxon>
        <taxon>Holothuriidae</taxon>
        <taxon>Holothuria</taxon>
    </lineage>
</organism>
<evidence type="ECO:0000313" key="5">
    <source>
        <dbReference type="Proteomes" id="UP001152320"/>
    </source>
</evidence>
<protein>
    <submittedName>
        <fullName evidence="4">Leucine-rich repeat transmembrane neuronal protein 2</fullName>
    </submittedName>
</protein>
<dbReference type="InterPro" id="IPR050328">
    <property type="entry name" value="Dev_Immune_Receptor"/>
</dbReference>
<dbReference type="SUPFAM" id="SSF52058">
    <property type="entry name" value="L domain-like"/>
    <property type="match status" value="1"/>
</dbReference>
<dbReference type="SMART" id="SM00369">
    <property type="entry name" value="LRR_TYP"/>
    <property type="match status" value="5"/>
</dbReference>
<sequence>MCQIMGIFRCGAGKQNVLRERKRVVHHCAAVKSRCLRHLLCITFVMGIIPHADSSGTNSEHNCRVENEKFRCNNRNLRQFPLLPSTSARSITELALSNNCINHTLNGYFVGFDNLKILFLQHNELTCIENGTFLGASNLTILDMSFNRLFAIQVDAFKNLSKLTNLHLEKNLLEYLPDGIFSTMENVKHLRLQSNRLHDRSLPMGLLKNLIFLVSIDMSRNRLTTIPSDFFKGLGNLVKVNLRDNMLTAVNMQHWPSVTHVILKYNPLINITNVPNDTRLRADYTYILCTCENEKALNLIMGDTVHSHCPNFRNDSFTCPADSSNSPSHDRIARSSGLISSCWSPTLCLSTVILTCTIKLCHILGLL</sequence>
<dbReference type="OrthoDB" id="694479at2759"/>
<keyword evidence="4" id="KW-0472">Membrane</keyword>
<reference evidence="4" key="1">
    <citation type="submission" date="2021-10" db="EMBL/GenBank/DDBJ databases">
        <title>Tropical sea cucumber genome reveals ecological adaptation and Cuvierian tubules defense mechanism.</title>
        <authorList>
            <person name="Chen T."/>
        </authorList>
    </citation>
    <scope>NUCLEOTIDE SEQUENCE</scope>
    <source>
        <strain evidence="4">Nanhai2018</strain>
        <tissue evidence="4">Muscle</tissue>
    </source>
</reference>
<dbReference type="EMBL" id="JAIZAY010000020">
    <property type="protein sequence ID" value="KAJ8022715.1"/>
    <property type="molecule type" value="Genomic_DNA"/>
</dbReference>
<keyword evidence="2" id="KW-0732">Signal</keyword>
<dbReference type="InterPro" id="IPR003591">
    <property type="entry name" value="Leu-rich_rpt_typical-subtyp"/>
</dbReference>
<dbReference type="GO" id="GO:0031012">
    <property type="term" value="C:extracellular matrix"/>
    <property type="evidence" value="ECO:0007669"/>
    <property type="project" value="TreeGrafter"/>
</dbReference>
<evidence type="ECO:0000256" key="3">
    <source>
        <dbReference type="ARBA" id="ARBA00022737"/>
    </source>
</evidence>
<keyword evidence="5" id="KW-1185">Reference proteome</keyword>
<dbReference type="Gene3D" id="3.80.10.10">
    <property type="entry name" value="Ribonuclease Inhibitor"/>
    <property type="match status" value="2"/>
</dbReference>
<dbReference type="InterPro" id="IPR032675">
    <property type="entry name" value="LRR_dom_sf"/>
</dbReference>
<keyword evidence="3" id="KW-0677">Repeat</keyword>
<keyword evidence="1" id="KW-0433">Leucine-rich repeat</keyword>